<keyword evidence="4" id="KW-1185">Reference proteome</keyword>
<gene>
    <name evidence="3" type="primary">Dyak\GE13459</name>
    <name evidence="3" type="synonym">dyak_GLEANR_13668</name>
    <name evidence="3" type="synonym">GE13459</name>
    <name evidence="3" type="ORF">Dyak_GE13459</name>
</gene>
<feature type="region of interest" description="Disordered" evidence="2">
    <location>
        <begin position="104"/>
        <end position="123"/>
    </location>
</feature>
<dbReference type="SMR" id="A0A0R1DW64"/>
<reference evidence="3 4" key="1">
    <citation type="journal article" date="2007" name="Nature">
        <title>Evolution of genes and genomes on the Drosophila phylogeny.</title>
        <authorList>
            <consortium name="Drosophila 12 Genomes Consortium"/>
            <person name="Clark A.G."/>
            <person name="Eisen M.B."/>
            <person name="Smith D.R."/>
            <person name="Bergman C.M."/>
            <person name="Oliver B."/>
            <person name="Markow T.A."/>
            <person name="Kaufman T.C."/>
            <person name="Kellis M."/>
            <person name="Gelbart W."/>
            <person name="Iyer V.N."/>
            <person name="Pollard D.A."/>
            <person name="Sackton T.B."/>
            <person name="Larracuente A.M."/>
            <person name="Singh N.D."/>
            <person name="Abad J.P."/>
            <person name="Abt D.N."/>
            <person name="Adryan B."/>
            <person name="Aguade M."/>
            <person name="Akashi H."/>
            <person name="Anderson W.W."/>
            <person name="Aquadro C.F."/>
            <person name="Ardell D.H."/>
            <person name="Arguello R."/>
            <person name="Artieri C.G."/>
            <person name="Barbash D.A."/>
            <person name="Barker D."/>
            <person name="Barsanti P."/>
            <person name="Batterham P."/>
            <person name="Batzoglou S."/>
            <person name="Begun D."/>
            <person name="Bhutkar A."/>
            <person name="Blanco E."/>
            <person name="Bosak S.A."/>
            <person name="Bradley R.K."/>
            <person name="Brand A.D."/>
            <person name="Brent M.R."/>
            <person name="Brooks A.N."/>
            <person name="Brown R.H."/>
            <person name="Butlin R.K."/>
            <person name="Caggese C."/>
            <person name="Calvi B.R."/>
            <person name="Bernardo de Carvalho A."/>
            <person name="Caspi A."/>
            <person name="Castrezana S."/>
            <person name="Celniker S.E."/>
            <person name="Chang J.L."/>
            <person name="Chapple C."/>
            <person name="Chatterji S."/>
            <person name="Chinwalla A."/>
            <person name="Civetta A."/>
            <person name="Clifton S.W."/>
            <person name="Comeron J.M."/>
            <person name="Costello J.C."/>
            <person name="Coyne J.A."/>
            <person name="Daub J."/>
            <person name="David R.G."/>
            <person name="Delcher A.L."/>
            <person name="Delehaunty K."/>
            <person name="Do C.B."/>
            <person name="Ebling H."/>
            <person name="Edwards K."/>
            <person name="Eickbush T."/>
            <person name="Evans J.D."/>
            <person name="Filipski A."/>
            <person name="Findeiss S."/>
            <person name="Freyhult E."/>
            <person name="Fulton L."/>
            <person name="Fulton R."/>
            <person name="Garcia A.C."/>
            <person name="Gardiner A."/>
            <person name="Garfield D.A."/>
            <person name="Garvin B.E."/>
            <person name="Gibson G."/>
            <person name="Gilbert D."/>
            <person name="Gnerre S."/>
            <person name="Godfrey J."/>
            <person name="Good R."/>
            <person name="Gotea V."/>
            <person name="Gravely B."/>
            <person name="Greenberg A.J."/>
            <person name="Griffiths-Jones S."/>
            <person name="Gross S."/>
            <person name="Guigo R."/>
            <person name="Gustafson E.A."/>
            <person name="Haerty W."/>
            <person name="Hahn M.W."/>
            <person name="Halligan D.L."/>
            <person name="Halpern A.L."/>
            <person name="Halter G.M."/>
            <person name="Han M.V."/>
            <person name="Heger A."/>
            <person name="Hillier L."/>
            <person name="Hinrichs A.S."/>
            <person name="Holmes I."/>
            <person name="Hoskins R.A."/>
            <person name="Hubisz M.J."/>
            <person name="Hultmark D."/>
            <person name="Huntley M.A."/>
            <person name="Jaffe D.B."/>
            <person name="Jagadeeshan S."/>
            <person name="Jeck W.R."/>
            <person name="Johnson J."/>
            <person name="Jones C.D."/>
            <person name="Jordan W.C."/>
            <person name="Karpen G.H."/>
            <person name="Kataoka E."/>
            <person name="Keightley P.D."/>
            <person name="Kheradpour P."/>
            <person name="Kirkness E.F."/>
            <person name="Koerich L.B."/>
            <person name="Kristiansen K."/>
            <person name="Kudrna D."/>
            <person name="Kulathinal R.J."/>
            <person name="Kumar S."/>
            <person name="Kwok R."/>
            <person name="Lander E."/>
            <person name="Langley C.H."/>
            <person name="Lapoint R."/>
            <person name="Lazzaro B.P."/>
            <person name="Lee S.J."/>
            <person name="Levesque L."/>
            <person name="Li R."/>
            <person name="Lin C.F."/>
            <person name="Lin M.F."/>
            <person name="Lindblad-Toh K."/>
            <person name="Llopart A."/>
            <person name="Long M."/>
            <person name="Low L."/>
            <person name="Lozovsky E."/>
            <person name="Lu J."/>
            <person name="Luo M."/>
            <person name="Machado C.A."/>
            <person name="Makalowski W."/>
            <person name="Marzo M."/>
            <person name="Matsuda M."/>
            <person name="Matzkin L."/>
            <person name="McAllister B."/>
            <person name="McBride C.S."/>
            <person name="McKernan B."/>
            <person name="McKernan K."/>
            <person name="Mendez-Lago M."/>
            <person name="Minx P."/>
            <person name="Mollenhauer M.U."/>
            <person name="Montooth K."/>
            <person name="Mount S.M."/>
            <person name="Mu X."/>
            <person name="Myers E."/>
            <person name="Negre B."/>
            <person name="Newfeld S."/>
            <person name="Nielsen R."/>
            <person name="Noor M.A."/>
            <person name="O'Grady P."/>
            <person name="Pachter L."/>
            <person name="Papaceit M."/>
            <person name="Parisi M.J."/>
            <person name="Parisi M."/>
            <person name="Parts L."/>
            <person name="Pedersen J.S."/>
            <person name="Pesole G."/>
            <person name="Phillippy A.M."/>
            <person name="Ponting C.P."/>
            <person name="Pop M."/>
            <person name="Porcelli D."/>
            <person name="Powell J.R."/>
            <person name="Prohaska S."/>
            <person name="Pruitt K."/>
            <person name="Puig M."/>
            <person name="Quesneville H."/>
            <person name="Ram K.R."/>
            <person name="Rand D."/>
            <person name="Rasmussen M.D."/>
            <person name="Reed L.K."/>
            <person name="Reenan R."/>
            <person name="Reily A."/>
            <person name="Remington K.A."/>
            <person name="Rieger T.T."/>
            <person name="Ritchie M.G."/>
            <person name="Robin C."/>
            <person name="Rogers Y.H."/>
            <person name="Rohde C."/>
            <person name="Rozas J."/>
            <person name="Rubenfield M.J."/>
            <person name="Ruiz A."/>
            <person name="Russo S."/>
            <person name="Salzberg S.L."/>
            <person name="Sanchez-Gracia A."/>
            <person name="Saranga D.J."/>
            <person name="Sato H."/>
            <person name="Schaeffer S.W."/>
            <person name="Schatz M.C."/>
            <person name="Schlenke T."/>
            <person name="Schwartz R."/>
            <person name="Segarra C."/>
            <person name="Singh R.S."/>
            <person name="Sirot L."/>
            <person name="Sirota M."/>
            <person name="Sisneros N.B."/>
            <person name="Smith C.D."/>
            <person name="Smith T.F."/>
            <person name="Spieth J."/>
            <person name="Stage D.E."/>
            <person name="Stark A."/>
            <person name="Stephan W."/>
            <person name="Strausberg R.L."/>
            <person name="Strempel S."/>
            <person name="Sturgill D."/>
            <person name="Sutton G."/>
            <person name="Sutton G.G."/>
            <person name="Tao W."/>
            <person name="Teichmann S."/>
            <person name="Tobari Y.N."/>
            <person name="Tomimura Y."/>
            <person name="Tsolas J.M."/>
            <person name="Valente V.L."/>
            <person name="Venter E."/>
            <person name="Venter J.C."/>
            <person name="Vicario S."/>
            <person name="Vieira F.G."/>
            <person name="Vilella A.J."/>
            <person name="Villasante A."/>
            <person name="Walenz B."/>
            <person name="Wang J."/>
            <person name="Wasserman M."/>
            <person name="Watts T."/>
            <person name="Wilson D."/>
            <person name="Wilson R.K."/>
            <person name="Wing R.A."/>
            <person name="Wolfner M.F."/>
            <person name="Wong A."/>
            <person name="Wong G.K."/>
            <person name="Wu C.I."/>
            <person name="Wu G."/>
            <person name="Yamamoto D."/>
            <person name="Yang H.P."/>
            <person name="Yang S.P."/>
            <person name="Yorke J.A."/>
            <person name="Yoshida K."/>
            <person name="Zdobnov E."/>
            <person name="Zhang P."/>
            <person name="Zhang Y."/>
            <person name="Zimin A.V."/>
            <person name="Baldwin J."/>
            <person name="Abdouelleil A."/>
            <person name="Abdulkadir J."/>
            <person name="Abebe A."/>
            <person name="Abera B."/>
            <person name="Abreu J."/>
            <person name="Acer S.C."/>
            <person name="Aftuck L."/>
            <person name="Alexander A."/>
            <person name="An P."/>
            <person name="Anderson E."/>
            <person name="Anderson S."/>
            <person name="Arachi H."/>
            <person name="Azer M."/>
            <person name="Bachantsang P."/>
            <person name="Barry A."/>
            <person name="Bayul T."/>
            <person name="Berlin A."/>
            <person name="Bessette D."/>
            <person name="Bloom T."/>
            <person name="Blye J."/>
            <person name="Boguslavskiy L."/>
            <person name="Bonnet C."/>
            <person name="Boukhgalter B."/>
            <person name="Bourzgui I."/>
            <person name="Brown A."/>
            <person name="Cahill P."/>
            <person name="Channer S."/>
            <person name="Cheshatsang Y."/>
            <person name="Chuda L."/>
            <person name="Citroen M."/>
            <person name="Collymore A."/>
            <person name="Cooke P."/>
            <person name="Costello M."/>
            <person name="D'Aco K."/>
            <person name="Daza R."/>
            <person name="De Haan G."/>
            <person name="DeGray S."/>
            <person name="DeMaso C."/>
            <person name="Dhargay N."/>
            <person name="Dooley K."/>
            <person name="Dooley E."/>
            <person name="Doricent M."/>
            <person name="Dorje P."/>
            <person name="Dorjee K."/>
            <person name="Dupes A."/>
            <person name="Elong R."/>
            <person name="Falk J."/>
            <person name="Farina A."/>
            <person name="Faro S."/>
            <person name="Ferguson D."/>
            <person name="Fisher S."/>
            <person name="Foley C.D."/>
            <person name="Franke A."/>
            <person name="Friedrich D."/>
            <person name="Gadbois L."/>
            <person name="Gearin G."/>
            <person name="Gearin C.R."/>
            <person name="Giannoukos G."/>
            <person name="Goode T."/>
            <person name="Graham J."/>
            <person name="Grandbois E."/>
            <person name="Grewal S."/>
            <person name="Gyaltsen K."/>
            <person name="Hafez N."/>
            <person name="Hagos B."/>
            <person name="Hall J."/>
            <person name="Henson C."/>
            <person name="Hollinger A."/>
            <person name="Honan T."/>
            <person name="Huard M.D."/>
            <person name="Hughes L."/>
            <person name="Hurhula B."/>
            <person name="Husby M.E."/>
            <person name="Kamat A."/>
            <person name="Kanga B."/>
            <person name="Kashin S."/>
            <person name="Khazanovich D."/>
            <person name="Kisner P."/>
            <person name="Lance K."/>
            <person name="Lara M."/>
            <person name="Lee W."/>
            <person name="Lennon N."/>
            <person name="Letendre F."/>
            <person name="LeVine R."/>
            <person name="Lipovsky A."/>
            <person name="Liu X."/>
            <person name="Liu J."/>
            <person name="Liu S."/>
            <person name="Lokyitsang T."/>
            <person name="Lokyitsang Y."/>
            <person name="Lubonja R."/>
            <person name="Lui A."/>
            <person name="MacDonald P."/>
            <person name="Magnisalis V."/>
            <person name="Maru K."/>
            <person name="Matthews C."/>
            <person name="McCusker W."/>
            <person name="McDonough S."/>
            <person name="Mehta T."/>
            <person name="Meldrim J."/>
            <person name="Meneus L."/>
            <person name="Mihai O."/>
            <person name="Mihalev A."/>
            <person name="Mihova T."/>
            <person name="Mittelman R."/>
            <person name="Mlenga V."/>
            <person name="Montmayeur A."/>
            <person name="Mulrain L."/>
            <person name="Navidi A."/>
            <person name="Naylor J."/>
            <person name="Negash T."/>
            <person name="Nguyen T."/>
            <person name="Nguyen N."/>
            <person name="Nicol R."/>
            <person name="Norbu C."/>
            <person name="Norbu N."/>
            <person name="Novod N."/>
            <person name="O'Neill B."/>
            <person name="Osman S."/>
            <person name="Markiewicz E."/>
            <person name="Oyono O.L."/>
            <person name="Patti C."/>
            <person name="Phunkhang P."/>
            <person name="Pierre F."/>
            <person name="Priest M."/>
            <person name="Raghuraman S."/>
            <person name="Rege F."/>
            <person name="Reyes R."/>
            <person name="Rise C."/>
            <person name="Rogov P."/>
            <person name="Ross K."/>
            <person name="Ryan E."/>
            <person name="Settipalli S."/>
            <person name="Shea T."/>
            <person name="Sherpa N."/>
            <person name="Shi L."/>
            <person name="Shih D."/>
            <person name="Sparrow T."/>
            <person name="Spaulding J."/>
            <person name="Stalker J."/>
            <person name="Stange-Thomann N."/>
            <person name="Stavropoulos S."/>
            <person name="Stone C."/>
            <person name="Strader C."/>
            <person name="Tesfaye S."/>
            <person name="Thomson T."/>
            <person name="Thoulutsang Y."/>
            <person name="Thoulutsang D."/>
            <person name="Topham K."/>
            <person name="Topping I."/>
            <person name="Tsamla T."/>
            <person name="Vassiliev H."/>
            <person name="Vo A."/>
            <person name="Wangchuk T."/>
            <person name="Wangdi T."/>
            <person name="Weiand M."/>
            <person name="Wilkinson J."/>
            <person name="Wilson A."/>
            <person name="Yadav S."/>
            <person name="Young G."/>
            <person name="Yu Q."/>
            <person name="Zembek L."/>
            <person name="Zhong D."/>
            <person name="Zimmer A."/>
            <person name="Zwirko Z."/>
            <person name="Jaffe D.B."/>
            <person name="Alvarez P."/>
            <person name="Brockman W."/>
            <person name="Butler J."/>
            <person name="Chin C."/>
            <person name="Gnerre S."/>
            <person name="Grabherr M."/>
            <person name="Kleber M."/>
            <person name="Mauceli E."/>
            <person name="MacCallum I."/>
        </authorList>
    </citation>
    <scope>NUCLEOTIDE SEQUENCE [LARGE SCALE GENOMIC DNA]</scope>
    <source>
        <strain evidence="4">Tai18E2 / Tucson 14021-0261.01</strain>
    </source>
</reference>
<feature type="compositionally biased region" description="Polar residues" evidence="2">
    <location>
        <begin position="64"/>
        <end position="81"/>
    </location>
</feature>
<evidence type="ECO:0000256" key="2">
    <source>
        <dbReference type="SAM" id="MobiDB-lite"/>
    </source>
</evidence>
<feature type="coiled-coil region" evidence="1">
    <location>
        <begin position="385"/>
        <end position="541"/>
    </location>
</feature>
<dbReference type="OrthoDB" id="8197438at2759"/>
<dbReference type="EMBL" id="CM000158">
    <property type="protein sequence ID" value="KRJ99472.1"/>
    <property type="molecule type" value="Genomic_DNA"/>
</dbReference>
<proteinExistence type="predicted"/>
<protein>
    <submittedName>
        <fullName evidence="3">Uncharacterized protein, isoform E</fullName>
    </submittedName>
</protein>
<sequence length="663" mass="75676">MPHPVRGNKASLLRATGKVEKPAPSTATWARTTTHGGVFSTPPVLYGDESLSRSFTASRIPVSRRTSPQKSVAQSRNTSPARINPVKKAIPCISACSLPNRRVEPEQKVTESDRKSVADEVTPRRNVVPAQTCVPKQIPNTNKKSHRRVLELNKVRVFETQKQKLGCLQSEFMEKIRSMGPELRNQGVFKFVALAVNDECKVVVQNDDLLRLPKNIPTESIGDLKNRCRAIVDQGFLMIYDYLPNIQRAKTDFEAREMREEIRCKLAALLDRKMSSVVDEIDELCGPGANKSDSPNKTLYRELADLRSQKQVMESRYFDAKKEHNDQMNQLRTEYDAKFEQQLGSRDHAIAELRKSLRQSEEVVSEQSMRLAEKNSRLVAEDCTIEGLRSEVSKLKNANQRLIHRLEEADMGLERARNTVDKNLGQIAYLEGELTEARELIVHLQKRPDVMDKGIMEKDLIIADLKLQLQNLEQHKNVLNKQVANALKQHADFEELSANYKNAVGQISDLKEALSATNAKLDLQSKVEQQLRQEVSKMQQQTELDRKLLEARGDLISTLQKNEQDNRSKLDQMYYQVSEKDTLINQVNNQLNSKEEEFRNLFGTLAHKQTEVRRQEHVIKLLKEQNSRVSLLRATQDERNASMEEEIKNLKNTLCASWRNGGH</sequence>
<accession>A0A0R1DW64</accession>
<dbReference type="AlphaFoldDB" id="A0A0R1DW64"/>
<name>A0A0R1DW64_DROYA</name>
<evidence type="ECO:0000313" key="3">
    <source>
        <dbReference type="EMBL" id="KRJ99472.1"/>
    </source>
</evidence>
<organism evidence="3 4">
    <name type="scientific">Drosophila yakuba</name>
    <name type="common">Fruit fly</name>
    <dbReference type="NCBI Taxonomy" id="7245"/>
    <lineage>
        <taxon>Eukaryota</taxon>
        <taxon>Metazoa</taxon>
        <taxon>Ecdysozoa</taxon>
        <taxon>Arthropoda</taxon>
        <taxon>Hexapoda</taxon>
        <taxon>Insecta</taxon>
        <taxon>Pterygota</taxon>
        <taxon>Neoptera</taxon>
        <taxon>Endopterygota</taxon>
        <taxon>Diptera</taxon>
        <taxon>Brachycera</taxon>
        <taxon>Muscomorpha</taxon>
        <taxon>Ephydroidea</taxon>
        <taxon>Drosophilidae</taxon>
        <taxon>Drosophila</taxon>
        <taxon>Sophophora</taxon>
    </lineage>
</organism>
<feature type="region of interest" description="Disordered" evidence="2">
    <location>
        <begin position="57"/>
        <end position="84"/>
    </location>
</feature>
<feature type="coiled-coil region" evidence="1">
    <location>
        <begin position="296"/>
        <end position="341"/>
    </location>
</feature>
<evidence type="ECO:0000313" key="4">
    <source>
        <dbReference type="Proteomes" id="UP000002282"/>
    </source>
</evidence>
<reference evidence="3 4" key="2">
    <citation type="journal article" date="2007" name="PLoS Biol.">
        <title>Principles of genome evolution in the Drosophila melanogaster species group.</title>
        <authorList>
            <person name="Ranz J.M."/>
            <person name="Maurin D."/>
            <person name="Chan Y.S."/>
            <person name="von Grotthuss M."/>
            <person name="Hillier L.W."/>
            <person name="Roote J."/>
            <person name="Ashburner M."/>
            <person name="Bergman C.M."/>
        </authorList>
    </citation>
    <scope>NUCLEOTIDE SEQUENCE [LARGE SCALE GENOMIC DNA]</scope>
    <source>
        <strain evidence="4">Tai18E2 / Tucson 14021-0261.01</strain>
    </source>
</reference>
<keyword evidence="1" id="KW-0175">Coiled coil</keyword>
<evidence type="ECO:0000256" key="1">
    <source>
        <dbReference type="SAM" id="Coils"/>
    </source>
</evidence>
<feature type="region of interest" description="Disordered" evidence="2">
    <location>
        <begin position="1"/>
        <end position="27"/>
    </location>
</feature>
<feature type="coiled-coil region" evidence="1">
    <location>
        <begin position="577"/>
        <end position="653"/>
    </location>
</feature>
<dbReference type="Proteomes" id="UP000002282">
    <property type="component" value="Chromosome 2R"/>
</dbReference>